<keyword evidence="1" id="KW-0812">Transmembrane</keyword>
<reference evidence="2 3" key="1">
    <citation type="submission" date="2021-08" db="EMBL/GenBank/DDBJ databases">
        <title>WGS assembly of Ceratopteris richardii.</title>
        <authorList>
            <person name="Marchant D.B."/>
            <person name="Chen G."/>
            <person name="Jenkins J."/>
            <person name="Shu S."/>
            <person name="Leebens-Mack J."/>
            <person name="Grimwood J."/>
            <person name="Schmutz J."/>
            <person name="Soltis P."/>
            <person name="Soltis D."/>
            <person name="Chen Z.-H."/>
        </authorList>
    </citation>
    <scope>NUCLEOTIDE SEQUENCE [LARGE SCALE GENOMIC DNA]</scope>
    <source>
        <strain evidence="2">Whitten #5841</strain>
        <tissue evidence="2">Leaf</tissue>
    </source>
</reference>
<protein>
    <submittedName>
        <fullName evidence="2">Uncharacterized protein</fullName>
    </submittedName>
</protein>
<organism evidence="2 3">
    <name type="scientific">Ceratopteris richardii</name>
    <name type="common">Triangle waterfern</name>
    <dbReference type="NCBI Taxonomy" id="49495"/>
    <lineage>
        <taxon>Eukaryota</taxon>
        <taxon>Viridiplantae</taxon>
        <taxon>Streptophyta</taxon>
        <taxon>Embryophyta</taxon>
        <taxon>Tracheophyta</taxon>
        <taxon>Polypodiopsida</taxon>
        <taxon>Polypodiidae</taxon>
        <taxon>Polypodiales</taxon>
        <taxon>Pteridineae</taxon>
        <taxon>Pteridaceae</taxon>
        <taxon>Parkerioideae</taxon>
        <taxon>Ceratopteris</taxon>
    </lineage>
</organism>
<feature type="transmembrane region" description="Helical" evidence="1">
    <location>
        <begin position="665"/>
        <end position="693"/>
    </location>
</feature>
<keyword evidence="1" id="KW-0472">Membrane</keyword>
<evidence type="ECO:0000256" key="1">
    <source>
        <dbReference type="SAM" id="Phobius"/>
    </source>
</evidence>
<dbReference type="Proteomes" id="UP000825935">
    <property type="component" value="Chromosome 27"/>
</dbReference>
<comment type="caution">
    <text evidence="2">The sequence shown here is derived from an EMBL/GenBank/DDBJ whole genome shotgun (WGS) entry which is preliminary data.</text>
</comment>
<feature type="transmembrane region" description="Helical" evidence="1">
    <location>
        <begin position="635"/>
        <end position="653"/>
    </location>
</feature>
<dbReference type="PANTHER" id="PTHR31860">
    <property type="entry name" value="HEAT-INDUCIBLE TRANSCRIPTION REPRESSOR (DUF639)-RELATED"/>
    <property type="match status" value="1"/>
</dbReference>
<dbReference type="AlphaFoldDB" id="A0A8T2RIV7"/>
<feature type="transmembrane region" description="Helical" evidence="1">
    <location>
        <begin position="577"/>
        <end position="596"/>
    </location>
</feature>
<dbReference type="OMA" id="MAKEHDG"/>
<keyword evidence="1" id="KW-1133">Transmembrane helix</keyword>
<proteinExistence type="predicted"/>
<dbReference type="Pfam" id="PF04842">
    <property type="entry name" value="DUF639"/>
    <property type="match status" value="1"/>
</dbReference>
<dbReference type="InterPro" id="IPR006927">
    <property type="entry name" value="DUF639"/>
</dbReference>
<evidence type="ECO:0000313" key="3">
    <source>
        <dbReference type="Proteomes" id="UP000825935"/>
    </source>
</evidence>
<dbReference type="EMBL" id="CM035432">
    <property type="protein sequence ID" value="KAH7295890.1"/>
    <property type="molecule type" value="Genomic_DNA"/>
</dbReference>
<name>A0A8T2RIV7_CERRI</name>
<sequence length="735" mass="83785">MFPGVTSKLTDKFFKSIGKYVDSAKAEGVHDSKEAAFCHPGIYRDEKGEIIQYPPKKAKKLKHLTSTANSVVTYSARVLSTTIENLQHDFSETIPVTGKEQLDYARSFLEFCCFRAFSTLILYEDHLSDDNFHRYTFDCMVAWESPIVSQSNVQEENRESSAKEEEDDASLFYTDLMPMLVDVQDTVGVDAFIRVSPFTTIVSDVVNAHVQFDFLTVSTSGRMPFPMYRKYLSAIEKNIKELRKRQEYARVHNLPTSGEELVLEMDGISQTVIKHVGAKSASGRLTLTDHALYFEESTMMSYREAIKLNLSSDLAHEVFPELCGPWGSRIFDKAIAYKNSSLEDPIMFEFLDLVGSTRREYWLALIQEVKDCHMFIRKYRLDESCQAEAISRAILGIIRLQAIRDSIQILPSKPGGLLTFSSAEDFLRWGDLVSEALARTIKDASIHRTEEEEESFSEKMSGYIKVPSSSVKMLHSLALWREYKHSEVIYRVRPGELTSLEKIVKEAAASSKQTQKVKALEEEAKLDGVGINIAVMNELLRPVLAFAIWIRDVMSWNRPLETFHVAMFLLYVIYRDWLCYLIPFFIAATGVYILWLKLTNKAAKYKEIVVQMPAGGVSFDQVVTAQRVLSQFQSVLQAANVILLKIWALALSVKPEVTNLLPFLFFLIAIVMALIPFKLYAFVIHGAIFISTLRTRVPESKLQRRLRELWYSIPPLPVRIVESREEKTTREALQG</sequence>
<keyword evidence="3" id="KW-1185">Reference proteome</keyword>
<dbReference type="OrthoDB" id="1903413at2759"/>
<gene>
    <name evidence="2" type="ORF">KP509_27G069800</name>
</gene>
<evidence type="ECO:0000313" key="2">
    <source>
        <dbReference type="EMBL" id="KAH7295890.1"/>
    </source>
</evidence>
<accession>A0A8T2RIV7</accession>
<dbReference type="PANTHER" id="PTHR31860:SF5">
    <property type="entry name" value="ARGH (DUF639)"/>
    <property type="match status" value="1"/>
</dbReference>